<proteinExistence type="inferred from homology"/>
<evidence type="ECO:0000256" key="2">
    <source>
        <dbReference type="ARBA" id="ARBA00023002"/>
    </source>
</evidence>
<dbReference type="PRINTS" id="PR00081">
    <property type="entry name" value="GDHRDH"/>
</dbReference>
<evidence type="ECO:0000256" key="1">
    <source>
        <dbReference type="ARBA" id="ARBA00006484"/>
    </source>
</evidence>
<comment type="caution">
    <text evidence="4">The sequence shown here is derived from an EMBL/GenBank/DDBJ whole genome shotgun (WGS) entry which is preliminary data.</text>
</comment>
<protein>
    <submittedName>
        <fullName evidence="4">SDR family NAD(P)-dependent oxidoreductase</fullName>
    </submittedName>
</protein>
<dbReference type="Proteomes" id="UP001501570">
    <property type="component" value="Unassembled WGS sequence"/>
</dbReference>
<keyword evidence="5" id="KW-1185">Reference proteome</keyword>
<gene>
    <name evidence="4" type="ORF">GCM10023322_72700</name>
</gene>
<dbReference type="RefSeq" id="WP_345637574.1">
    <property type="nucleotide sequence ID" value="NZ_BAABJQ010000034.1"/>
</dbReference>
<reference evidence="5" key="1">
    <citation type="journal article" date="2019" name="Int. J. Syst. Evol. Microbiol.">
        <title>The Global Catalogue of Microorganisms (GCM) 10K type strain sequencing project: providing services to taxonomists for standard genome sequencing and annotation.</title>
        <authorList>
            <consortium name="The Broad Institute Genomics Platform"/>
            <consortium name="The Broad Institute Genome Sequencing Center for Infectious Disease"/>
            <person name="Wu L."/>
            <person name="Ma J."/>
        </authorList>
    </citation>
    <scope>NUCLEOTIDE SEQUENCE [LARGE SCALE GENOMIC DNA]</scope>
    <source>
        <strain evidence="5">JCM 18304</strain>
    </source>
</reference>
<dbReference type="PANTHER" id="PTHR43157">
    <property type="entry name" value="PHOSPHATIDYLINOSITOL-GLYCAN BIOSYNTHESIS CLASS F PROTEIN-RELATED"/>
    <property type="match status" value="1"/>
</dbReference>
<dbReference type="SUPFAM" id="SSF51735">
    <property type="entry name" value="NAD(P)-binding Rossmann-fold domains"/>
    <property type="match status" value="1"/>
</dbReference>
<evidence type="ECO:0000313" key="4">
    <source>
        <dbReference type="EMBL" id="GAA5198706.1"/>
    </source>
</evidence>
<dbReference type="Pfam" id="PF00106">
    <property type="entry name" value="adh_short"/>
    <property type="match status" value="1"/>
</dbReference>
<dbReference type="InterPro" id="IPR020904">
    <property type="entry name" value="Sc_DH/Rdtase_CS"/>
</dbReference>
<name>A0ABP9SQ94_9ACTN</name>
<dbReference type="PRINTS" id="PR00080">
    <property type="entry name" value="SDRFAMILY"/>
</dbReference>
<organism evidence="4 5">
    <name type="scientific">Rugosimonospora acidiphila</name>
    <dbReference type="NCBI Taxonomy" id="556531"/>
    <lineage>
        <taxon>Bacteria</taxon>
        <taxon>Bacillati</taxon>
        <taxon>Actinomycetota</taxon>
        <taxon>Actinomycetes</taxon>
        <taxon>Micromonosporales</taxon>
        <taxon>Micromonosporaceae</taxon>
        <taxon>Rugosimonospora</taxon>
    </lineage>
</organism>
<dbReference type="InterPro" id="IPR002347">
    <property type="entry name" value="SDR_fam"/>
</dbReference>
<dbReference type="InterPro" id="IPR036291">
    <property type="entry name" value="NAD(P)-bd_dom_sf"/>
</dbReference>
<dbReference type="PANTHER" id="PTHR43157:SF31">
    <property type="entry name" value="PHOSPHATIDYLINOSITOL-GLYCAN BIOSYNTHESIS CLASS F PROTEIN"/>
    <property type="match status" value="1"/>
</dbReference>
<comment type="similarity">
    <text evidence="1 3">Belongs to the short-chain dehydrogenases/reductases (SDR) family.</text>
</comment>
<evidence type="ECO:0000256" key="3">
    <source>
        <dbReference type="RuleBase" id="RU000363"/>
    </source>
</evidence>
<evidence type="ECO:0000313" key="5">
    <source>
        <dbReference type="Proteomes" id="UP001501570"/>
    </source>
</evidence>
<dbReference type="Gene3D" id="3.40.50.720">
    <property type="entry name" value="NAD(P)-binding Rossmann-like Domain"/>
    <property type="match status" value="1"/>
</dbReference>
<keyword evidence="2" id="KW-0560">Oxidoreductase</keyword>
<dbReference type="PROSITE" id="PS00061">
    <property type="entry name" value="ADH_SHORT"/>
    <property type="match status" value="1"/>
</dbReference>
<sequence>MLSTEHTDQVALITGATHGIGFRIAQALTASGATVIVHARTSEEGARAVTALLDEGADPLALHTVVADFSRLDEVRALAGRVAAEHGRLDLLVNNAATVGGVRRHITADGHELTFQVNYLAHYLLTRLLWEPLSGASHGRVVNLSSATHRGAHLSWSDMDRTTRYAPVAAYAQSKLALTMLSQALAVRRGDDTGTVSAVSVHPGVVATGTMCSVYGRYGAPVDRGAEAVLRLCDARNGVRNGGYYEGQVPAIPAALVHDQGSVDRLWRLSARLTGMALDADGLVAS</sequence>
<accession>A0ABP9SQ94</accession>
<dbReference type="EMBL" id="BAABJQ010000034">
    <property type="protein sequence ID" value="GAA5198706.1"/>
    <property type="molecule type" value="Genomic_DNA"/>
</dbReference>